<evidence type="ECO:0000259" key="12">
    <source>
        <dbReference type="PROSITE" id="PS50885"/>
    </source>
</evidence>
<dbReference type="EC" id="2.7.13.3" evidence="3"/>
<keyword evidence="11" id="KW-0472">Membrane</keyword>
<dbReference type="GO" id="GO:0000160">
    <property type="term" value="P:phosphorelay signal transduction system"/>
    <property type="evidence" value="ECO:0007669"/>
    <property type="project" value="UniProtKB-KW"/>
</dbReference>
<dbReference type="AlphaFoldDB" id="A0A7Z1B0I4"/>
<dbReference type="Proteomes" id="UP000185696">
    <property type="component" value="Unassembled WGS sequence"/>
</dbReference>
<dbReference type="SMART" id="SM00387">
    <property type="entry name" value="HATPase_c"/>
    <property type="match status" value="1"/>
</dbReference>
<evidence type="ECO:0000256" key="8">
    <source>
        <dbReference type="ARBA" id="ARBA00022989"/>
    </source>
</evidence>
<feature type="domain" description="HAMP" evidence="12">
    <location>
        <begin position="365"/>
        <end position="399"/>
    </location>
</feature>
<keyword evidence="6 11" id="KW-0812">Transmembrane</keyword>
<feature type="region of interest" description="Disordered" evidence="10">
    <location>
        <begin position="629"/>
        <end position="700"/>
    </location>
</feature>
<evidence type="ECO:0000256" key="7">
    <source>
        <dbReference type="ARBA" id="ARBA00022777"/>
    </source>
</evidence>
<keyword evidence="8 11" id="KW-1133">Transmembrane helix</keyword>
<comment type="caution">
    <text evidence="13">The sequence shown here is derived from an EMBL/GenBank/DDBJ whole genome shotgun (WGS) entry which is preliminary data.</text>
</comment>
<dbReference type="InterPro" id="IPR003594">
    <property type="entry name" value="HATPase_dom"/>
</dbReference>
<keyword evidence="4" id="KW-0597">Phosphoprotein</keyword>
<feature type="transmembrane region" description="Helical" evidence="11">
    <location>
        <begin position="308"/>
        <end position="328"/>
    </location>
</feature>
<evidence type="ECO:0000256" key="3">
    <source>
        <dbReference type="ARBA" id="ARBA00012438"/>
    </source>
</evidence>
<reference evidence="13 14" key="1">
    <citation type="submission" date="2016-12" db="EMBL/GenBank/DDBJ databases">
        <title>The draft genome sequence of Actinophytocola xinjiangensis.</title>
        <authorList>
            <person name="Wang W."/>
            <person name="Yuan L."/>
        </authorList>
    </citation>
    <scope>NUCLEOTIDE SEQUENCE [LARGE SCALE GENOMIC DNA]</scope>
    <source>
        <strain evidence="13 14">CGMCC 4.4663</strain>
    </source>
</reference>
<sequence>MLAIVLIPSAALLVIGVGASGYLVKDGYDAQEWATTMQDTVAPGTAFAAGAQEERRVSLQLLGGDRSVIPELTRARADFDRAVANIQGLMGGLNDLNPGAIEEANKIFPKLIGEQLPQIRQGVDAGVVPWADVNAYYSGVVELIKLGLQGIAETAPDSKTAVEESTATTLFAVADSMSRAHAVAIGGVVRGGLSVEEYQEFSSQVGRYQVDMQAVIPILTPELQQRFGALAETPEFRQLAAQESALRLRGPSTEDSPGNGEPLPLNLEQWQRAASAVSGELLDIYSEHHRYAEGFAAETGETTFVNSLLGGGAVLLITLIATFVAIRLSNRVVRRMKNLRAETLELADTKLPMIVGRLRGGEQIDLAREMPPLDYGRDELGEVAQAFNKAQRTAVAAAAHEAEIQNGFRTVFLNIAHRSQVVVRRQLEVLDKAEREQEDPEALESLFQLDHLATRARRNAENLLILGGERPGRRWRNPVPLVEIVRSAIGETEHYKRVHTGRLPEVHMLGSVVADLIHLLAELVDNATAFSPPDAKVEVRGNRVGNGVVVEVEDQGVGIPSDECDDINAFLQNPPDFDVMALTEEARLGLFVVSQLSARHGVSVTLVDSVYGGIRAIVLVRSALIASDPEDDLPRAGLARNGDGPARLPRQRQLDTAPPPEIPVQAAPPTTPPSAAPSVPPPAVPAQAQPPFPNDLAGPEDINEQTVQWSARDLAAGAPPPGNGIGRQRGRSAQPGPADRGDDKRPPLPRRRRQANLAPQLTGEFDALTPPAAESENPEADAEQSRNRLSAFQRGTREGRAAP</sequence>
<dbReference type="GO" id="GO:0004673">
    <property type="term" value="F:protein histidine kinase activity"/>
    <property type="evidence" value="ECO:0007669"/>
    <property type="project" value="UniProtKB-EC"/>
</dbReference>
<dbReference type="Pfam" id="PF00672">
    <property type="entry name" value="HAMP"/>
    <property type="match status" value="1"/>
</dbReference>
<evidence type="ECO:0000256" key="5">
    <source>
        <dbReference type="ARBA" id="ARBA00022679"/>
    </source>
</evidence>
<dbReference type="Gene3D" id="6.10.340.10">
    <property type="match status" value="1"/>
</dbReference>
<evidence type="ECO:0000313" key="14">
    <source>
        <dbReference type="Proteomes" id="UP000185696"/>
    </source>
</evidence>
<evidence type="ECO:0000256" key="1">
    <source>
        <dbReference type="ARBA" id="ARBA00000085"/>
    </source>
</evidence>
<keyword evidence="5" id="KW-0808">Transferase</keyword>
<dbReference type="CDD" id="cd00075">
    <property type="entry name" value="HATPase"/>
    <property type="match status" value="1"/>
</dbReference>
<feature type="region of interest" description="Disordered" evidence="10">
    <location>
        <begin position="714"/>
        <end position="803"/>
    </location>
</feature>
<keyword evidence="14" id="KW-1185">Reference proteome</keyword>
<dbReference type="EMBL" id="MSIF01000003">
    <property type="protein sequence ID" value="OLF12097.1"/>
    <property type="molecule type" value="Genomic_DNA"/>
</dbReference>
<dbReference type="InterPro" id="IPR036890">
    <property type="entry name" value="HATPase_C_sf"/>
</dbReference>
<accession>A0A7Z1B0I4</accession>
<comment type="subcellular location">
    <subcellularLocation>
        <location evidence="2">Membrane</location>
    </subcellularLocation>
</comment>
<protein>
    <recommendedName>
        <fullName evidence="3">histidine kinase</fullName>
        <ecNumber evidence="3">2.7.13.3</ecNumber>
    </recommendedName>
</protein>
<evidence type="ECO:0000256" key="2">
    <source>
        <dbReference type="ARBA" id="ARBA00004370"/>
    </source>
</evidence>
<name>A0A7Z1B0I4_9PSEU</name>
<proteinExistence type="predicted"/>
<evidence type="ECO:0000256" key="9">
    <source>
        <dbReference type="ARBA" id="ARBA00023012"/>
    </source>
</evidence>
<dbReference type="InterPro" id="IPR050428">
    <property type="entry name" value="TCS_sensor_his_kinase"/>
</dbReference>
<dbReference type="SUPFAM" id="SSF55874">
    <property type="entry name" value="ATPase domain of HSP90 chaperone/DNA topoisomerase II/histidine kinase"/>
    <property type="match status" value="1"/>
</dbReference>
<comment type="catalytic activity">
    <reaction evidence="1">
        <text>ATP + protein L-histidine = ADP + protein N-phospho-L-histidine.</text>
        <dbReference type="EC" id="2.7.13.3"/>
    </reaction>
</comment>
<dbReference type="Pfam" id="PF02518">
    <property type="entry name" value="HATPase_c"/>
    <property type="match status" value="1"/>
</dbReference>
<evidence type="ECO:0000313" key="13">
    <source>
        <dbReference type="EMBL" id="OLF12097.1"/>
    </source>
</evidence>
<feature type="compositionally biased region" description="Pro residues" evidence="10">
    <location>
        <begin position="669"/>
        <end position="693"/>
    </location>
</feature>
<evidence type="ECO:0000256" key="6">
    <source>
        <dbReference type="ARBA" id="ARBA00022692"/>
    </source>
</evidence>
<gene>
    <name evidence="13" type="ORF">BLA60_08745</name>
</gene>
<dbReference type="PANTHER" id="PTHR45436">
    <property type="entry name" value="SENSOR HISTIDINE KINASE YKOH"/>
    <property type="match status" value="1"/>
</dbReference>
<dbReference type="InterPro" id="IPR013587">
    <property type="entry name" value="Nitrate/nitrite_sensing"/>
</dbReference>
<keyword evidence="7" id="KW-0418">Kinase</keyword>
<dbReference type="Pfam" id="PF08376">
    <property type="entry name" value="NIT"/>
    <property type="match status" value="1"/>
</dbReference>
<evidence type="ECO:0000256" key="11">
    <source>
        <dbReference type="SAM" id="Phobius"/>
    </source>
</evidence>
<dbReference type="PROSITE" id="PS50885">
    <property type="entry name" value="HAMP"/>
    <property type="match status" value="1"/>
</dbReference>
<evidence type="ECO:0000256" key="10">
    <source>
        <dbReference type="SAM" id="MobiDB-lite"/>
    </source>
</evidence>
<keyword evidence="9" id="KW-0902">Two-component regulatory system</keyword>
<dbReference type="InterPro" id="IPR003660">
    <property type="entry name" value="HAMP_dom"/>
</dbReference>
<dbReference type="Gene3D" id="3.30.565.10">
    <property type="entry name" value="Histidine kinase-like ATPase, C-terminal domain"/>
    <property type="match status" value="1"/>
</dbReference>
<organism evidence="13 14">
    <name type="scientific">Actinophytocola xinjiangensis</name>
    <dbReference type="NCBI Taxonomy" id="485602"/>
    <lineage>
        <taxon>Bacteria</taxon>
        <taxon>Bacillati</taxon>
        <taxon>Actinomycetota</taxon>
        <taxon>Actinomycetes</taxon>
        <taxon>Pseudonocardiales</taxon>
        <taxon>Pseudonocardiaceae</taxon>
    </lineage>
</organism>
<evidence type="ECO:0000256" key="4">
    <source>
        <dbReference type="ARBA" id="ARBA00022553"/>
    </source>
</evidence>
<dbReference type="PANTHER" id="PTHR45436:SF5">
    <property type="entry name" value="SENSOR HISTIDINE KINASE TRCS"/>
    <property type="match status" value="1"/>
</dbReference>
<dbReference type="GO" id="GO:0005886">
    <property type="term" value="C:plasma membrane"/>
    <property type="evidence" value="ECO:0007669"/>
    <property type="project" value="TreeGrafter"/>
</dbReference>